<dbReference type="EMBL" id="LAZR01000964">
    <property type="protein sequence ID" value="KKN53573.1"/>
    <property type="molecule type" value="Genomic_DNA"/>
</dbReference>
<protein>
    <submittedName>
        <fullName evidence="1">Uncharacterized protein</fullName>
    </submittedName>
</protein>
<proteinExistence type="predicted"/>
<accession>A0A0F9UJ07</accession>
<evidence type="ECO:0000313" key="1">
    <source>
        <dbReference type="EMBL" id="KKN53573.1"/>
    </source>
</evidence>
<organism evidence="1">
    <name type="scientific">marine sediment metagenome</name>
    <dbReference type="NCBI Taxonomy" id="412755"/>
    <lineage>
        <taxon>unclassified sequences</taxon>
        <taxon>metagenomes</taxon>
        <taxon>ecological metagenomes</taxon>
    </lineage>
</organism>
<name>A0A0F9UJ07_9ZZZZ</name>
<reference evidence="1" key="1">
    <citation type="journal article" date="2015" name="Nature">
        <title>Complex archaea that bridge the gap between prokaryotes and eukaryotes.</title>
        <authorList>
            <person name="Spang A."/>
            <person name="Saw J.H."/>
            <person name="Jorgensen S.L."/>
            <person name="Zaremba-Niedzwiedzka K."/>
            <person name="Martijn J."/>
            <person name="Lind A.E."/>
            <person name="van Eijk R."/>
            <person name="Schleper C."/>
            <person name="Guy L."/>
            <person name="Ettema T.J."/>
        </authorList>
    </citation>
    <scope>NUCLEOTIDE SEQUENCE</scope>
</reference>
<dbReference type="AlphaFoldDB" id="A0A0F9UJ07"/>
<sequence length="391" mass="42239">MANITRSLADVVNILEVFTARSSHITLDLEETISLADVFSEIHTLRIIKTLLDSVGLTDVFTPIINFSQVKNLADVLTLSDIINTEKRPTRILNLIDNLVLSDIFTSEQSDRYIKVINEVLTLIDTLVSTHTEHFNANRTDNVGVSDELGIQYGIKVALPASGGGIGLIDGASLTSFQAGAVGNLTIDLEPSHIFYKWDFSKAGIDNIYSPSTTIIVPIGGGLITPILIDTDDLVVDFKTAVLITDPSIYTLIKSLDGDSIITTEETKLAGDAVTSAKEDIVIEQGATFARILTYKDSSGNPVDLTGYTAKMQIREHFDSSDVLVTADTSTGEITLGGVNGTITIILLANVTDILDFVWGYYDLELYPAGISIAAIRLLQGVVKLSKQVTQ</sequence>
<gene>
    <name evidence="1" type="ORF">LCGC14_0600690</name>
</gene>
<comment type="caution">
    <text evidence="1">The sequence shown here is derived from an EMBL/GenBank/DDBJ whole genome shotgun (WGS) entry which is preliminary data.</text>
</comment>